<name>A0A375FVJ1_9BURK</name>
<dbReference type="PANTHER" id="PTHR30537">
    <property type="entry name" value="HTH-TYPE TRANSCRIPTIONAL REGULATOR"/>
    <property type="match status" value="1"/>
</dbReference>
<accession>A0A375FVJ1</accession>
<dbReference type="GO" id="GO:0003700">
    <property type="term" value="F:DNA-binding transcription factor activity"/>
    <property type="evidence" value="ECO:0007669"/>
    <property type="project" value="InterPro"/>
</dbReference>
<dbReference type="AlphaFoldDB" id="A0A375FVJ1"/>
<dbReference type="InterPro" id="IPR036388">
    <property type="entry name" value="WH-like_DNA-bd_sf"/>
</dbReference>
<dbReference type="InterPro" id="IPR058163">
    <property type="entry name" value="LysR-type_TF_proteobact-type"/>
</dbReference>
<evidence type="ECO:0000256" key="4">
    <source>
        <dbReference type="ARBA" id="ARBA00023163"/>
    </source>
</evidence>
<keyword evidence="3" id="KW-0238">DNA-binding</keyword>
<dbReference type="Pfam" id="PF00126">
    <property type="entry name" value="HTH_1"/>
    <property type="match status" value="1"/>
</dbReference>
<dbReference type="CDD" id="cd08432">
    <property type="entry name" value="PBP2_GcdR_TrpI_HvrB_AmpR_like"/>
    <property type="match status" value="1"/>
</dbReference>
<keyword evidence="4" id="KW-0804">Transcription</keyword>
<evidence type="ECO:0000313" key="6">
    <source>
        <dbReference type="EMBL" id="SPC10487.1"/>
    </source>
</evidence>
<comment type="caution">
    <text evidence="6">The sequence shown here is derived from an EMBL/GenBank/DDBJ whole genome shotgun (WGS) entry which is preliminary data.</text>
</comment>
<dbReference type="InterPro" id="IPR036390">
    <property type="entry name" value="WH_DNA-bd_sf"/>
</dbReference>
<evidence type="ECO:0000313" key="8">
    <source>
        <dbReference type="Proteomes" id="UP000256862"/>
    </source>
</evidence>
<dbReference type="PANTHER" id="PTHR30537:SF74">
    <property type="entry name" value="HTH-TYPE TRANSCRIPTIONAL REGULATOR TRPI"/>
    <property type="match status" value="1"/>
</dbReference>
<evidence type="ECO:0000256" key="3">
    <source>
        <dbReference type="ARBA" id="ARBA00023125"/>
    </source>
</evidence>
<proteinExistence type="inferred from homology"/>
<dbReference type="Proteomes" id="UP000256862">
    <property type="component" value="Plasmid CO2235_mp"/>
</dbReference>
<evidence type="ECO:0000259" key="5">
    <source>
        <dbReference type="PROSITE" id="PS50931"/>
    </source>
</evidence>
<evidence type="ECO:0000313" key="7">
    <source>
        <dbReference type="EMBL" id="SPC19362.1"/>
    </source>
</evidence>
<dbReference type="Gene3D" id="3.40.190.10">
    <property type="entry name" value="Periplasmic binding protein-like II"/>
    <property type="match status" value="2"/>
</dbReference>
<protein>
    <submittedName>
        <fullName evidence="6">LysR family transcriptional regulator</fullName>
    </submittedName>
</protein>
<dbReference type="SUPFAM" id="SSF46785">
    <property type="entry name" value="Winged helix' DNA-binding domain"/>
    <property type="match status" value="1"/>
</dbReference>
<dbReference type="SUPFAM" id="SSF53850">
    <property type="entry name" value="Periplasmic binding protein-like II"/>
    <property type="match status" value="1"/>
</dbReference>
<reference evidence="8" key="2">
    <citation type="submission" date="2018-01" db="EMBL/GenBank/DDBJ databases">
        <authorList>
            <person name="Gaut B.S."/>
            <person name="Morton B.R."/>
            <person name="Clegg M.T."/>
            <person name="Duvall M.R."/>
        </authorList>
    </citation>
    <scope>NUCLEOTIDE SEQUENCE [LARGE SCALE GENOMIC DNA]</scope>
</reference>
<dbReference type="PRINTS" id="PR00039">
    <property type="entry name" value="HTHLYSR"/>
</dbReference>
<dbReference type="InterPro" id="IPR000847">
    <property type="entry name" value="LysR_HTH_N"/>
</dbReference>
<dbReference type="FunFam" id="1.10.10.10:FF:000001">
    <property type="entry name" value="LysR family transcriptional regulator"/>
    <property type="match status" value="1"/>
</dbReference>
<evidence type="ECO:0000256" key="2">
    <source>
        <dbReference type="ARBA" id="ARBA00023015"/>
    </source>
</evidence>
<dbReference type="GO" id="GO:0006351">
    <property type="term" value="P:DNA-templated transcription"/>
    <property type="evidence" value="ECO:0007669"/>
    <property type="project" value="TreeGrafter"/>
</dbReference>
<evidence type="ECO:0000256" key="1">
    <source>
        <dbReference type="ARBA" id="ARBA00009437"/>
    </source>
</evidence>
<dbReference type="InterPro" id="IPR005119">
    <property type="entry name" value="LysR_subst-bd"/>
</dbReference>
<feature type="domain" description="HTH lysR-type" evidence="5">
    <location>
        <begin position="19"/>
        <end position="76"/>
    </location>
</feature>
<reference evidence="6" key="1">
    <citation type="submission" date="2018-01" db="EMBL/GenBank/DDBJ databases">
        <authorList>
            <person name="Clerissi C."/>
        </authorList>
    </citation>
    <scope>NUCLEOTIDE SEQUENCE</scope>
    <source>
        <strain evidence="6">Cupriavidus oxalaticus LMG 2235</strain>
    </source>
</reference>
<dbReference type="EMBL" id="OGUS01000136">
    <property type="protein sequence ID" value="SPC19362.1"/>
    <property type="molecule type" value="Genomic_DNA"/>
</dbReference>
<gene>
    <name evidence="7" type="ORF">CO2235_MP130097</name>
    <name evidence="6" type="ORF">CO2235_U910016</name>
</gene>
<dbReference type="GO" id="GO:0043565">
    <property type="term" value="F:sequence-specific DNA binding"/>
    <property type="evidence" value="ECO:0007669"/>
    <property type="project" value="TreeGrafter"/>
</dbReference>
<dbReference type="Gene3D" id="1.10.10.10">
    <property type="entry name" value="Winged helix-like DNA-binding domain superfamily/Winged helix DNA-binding domain"/>
    <property type="match status" value="1"/>
</dbReference>
<organism evidence="6 8">
    <name type="scientific">Cupriavidus oxalaticus</name>
    <dbReference type="NCBI Taxonomy" id="96344"/>
    <lineage>
        <taxon>Bacteria</taxon>
        <taxon>Pseudomonadati</taxon>
        <taxon>Pseudomonadota</taxon>
        <taxon>Betaproteobacteria</taxon>
        <taxon>Burkholderiales</taxon>
        <taxon>Burkholderiaceae</taxon>
        <taxon>Cupriavidus</taxon>
    </lineage>
</organism>
<keyword evidence="2" id="KW-0805">Transcription regulation</keyword>
<comment type="similarity">
    <text evidence="1">Belongs to the LysR transcriptional regulatory family.</text>
</comment>
<dbReference type="EMBL" id="OGUS01000100">
    <property type="protein sequence ID" value="SPC10487.1"/>
    <property type="molecule type" value="Genomic_DNA"/>
</dbReference>
<dbReference type="PROSITE" id="PS50931">
    <property type="entry name" value="HTH_LYSR"/>
    <property type="match status" value="1"/>
</dbReference>
<sequence length="312" mass="34580">MGGWFPDVRPPPMRISPLPPLPCLVAFEAAMRHGNFTRAAAELHLTQSAISRQVAQLERFLGKKLFERGPRALSLTVSGQQYAEQIQRLLVDCAEATERVMRRKGSTELTVAASSGVSTLWVAPRLAQFRAEHPDVQVRLFVSDGLASLVDTSFDVALYYLREGPPQGLAAQRLYDEEVIPVCAPGYLRGRRLSVADLPGETLLVLEDAQRQWMSWPAWLAQNGLGKARVQNTVVSNAYPILVQLAIEGHGIVLGWRHMIDGCLKDGRLVRACEASATLGGGYYALWHRDRVETSVARTFRQWLVQQSGRPA</sequence>
<dbReference type="Pfam" id="PF03466">
    <property type="entry name" value="LysR_substrate"/>
    <property type="match status" value="1"/>
</dbReference>